<keyword evidence="5" id="KW-1185">Reference proteome</keyword>
<evidence type="ECO:0000313" key="4">
    <source>
        <dbReference type="EMBL" id="RGP68514.1"/>
    </source>
</evidence>
<evidence type="ECO:0000313" key="5">
    <source>
        <dbReference type="Proteomes" id="UP000266152"/>
    </source>
</evidence>
<feature type="transmembrane region" description="Helical" evidence="2">
    <location>
        <begin position="258"/>
        <end position="283"/>
    </location>
</feature>
<feature type="compositionally biased region" description="Basic and acidic residues" evidence="1">
    <location>
        <begin position="482"/>
        <end position="491"/>
    </location>
</feature>
<feature type="transmembrane region" description="Helical" evidence="2">
    <location>
        <begin position="319"/>
        <end position="339"/>
    </location>
</feature>
<dbReference type="EMBL" id="PXOF01000070">
    <property type="protein sequence ID" value="RGP68514.1"/>
    <property type="molecule type" value="Genomic_DNA"/>
</dbReference>
<dbReference type="AlphaFoldDB" id="A0A395S7X6"/>
<protein>
    <submittedName>
        <fullName evidence="4">Nitrosoguanidine resistance sng1</fullName>
    </submittedName>
</protein>
<sequence length="491" mass="54925">MSIIPPRSSNRTPARSPVWANKTKTYIIPILMTALLIQVLFLGNMSYLFGALFKSGHRMHNLKILAIDYDGGDIGKAISGAYSTLQSNQFPTVEFGSSSEYDTPDKIRDAVCKHGYWGAVYTHPGASSRLLTTIKGDNVTTYDPKDAVTTIYNGAYYPAVFSSVKGSLQSLTTVASNMYPITSSDILKAVNLTNPASASTFLNPFQSSVWDIMPTEQGSRVLLNTVAMVMAVLMQFFFQMAFNGITAKVLQSQSKRDVYIFRLVTGKAYTFVSALGMTGYIWAFRENWGVDAGQFFETWMCLWFYMDINYLVVDTVIGTVIPMQFFAFFLLTWIIINIASTVYPFDLTPGFFHWAWALPAHNVWLLLVGIWSGCRASIDVTLPILFSWWIVGHASSAWSVRKRCLMAGVEAKVQSHNDTTDEFDRYSTEHSQQMVLQRMNDQGSRQNTNDQNIDLEANRLGQSQRNGDDSRTVINGAMSPGVRDDAKEQTI</sequence>
<dbReference type="PANTHER" id="PTHR34814">
    <property type="entry name" value="NITROSOGUANIDINE RESISTANCE PROTEIN SNG1"/>
    <property type="match status" value="1"/>
</dbReference>
<dbReference type="GO" id="GO:0016020">
    <property type="term" value="C:membrane"/>
    <property type="evidence" value="ECO:0007669"/>
    <property type="project" value="TreeGrafter"/>
</dbReference>
<dbReference type="Pfam" id="PF12051">
    <property type="entry name" value="DUF3533"/>
    <property type="match status" value="1"/>
</dbReference>
<feature type="transmembrane region" description="Helical" evidence="2">
    <location>
        <begin position="295"/>
        <end position="313"/>
    </location>
</feature>
<gene>
    <name evidence="4" type="ORF">FSPOR_5252</name>
</gene>
<reference evidence="4 5" key="1">
    <citation type="journal article" date="2018" name="PLoS Pathog.">
        <title>Evolution of structural diversity of trichothecenes, a family of toxins produced by plant pathogenic and entomopathogenic fungi.</title>
        <authorList>
            <person name="Proctor R.H."/>
            <person name="McCormick S.P."/>
            <person name="Kim H.S."/>
            <person name="Cardoza R.E."/>
            <person name="Stanley A.M."/>
            <person name="Lindo L."/>
            <person name="Kelly A."/>
            <person name="Brown D.W."/>
            <person name="Lee T."/>
            <person name="Vaughan M.M."/>
            <person name="Alexander N.J."/>
            <person name="Busman M."/>
            <person name="Gutierrez S."/>
        </authorList>
    </citation>
    <scope>NUCLEOTIDE SEQUENCE [LARGE SCALE GENOMIC DNA]</scope>
    <source>
        <strain evidence="4 5">NRRL 3299</strain>
    </source>
</reference>
<evidence type="ECO:0000256" key="1">
    <source>
        <dbReference type="SAM" id="MobiDB-lite"/>
    </source>
</evidence>
<accession>A0A395S7X6</accession>
<keyword evidence="2" id="KW-0472">Membrane</keyword>
<organism evidence="4 5">
    <name type="scientific">Fusarium sporotrichioides</name>
    <dbReference type="NCBI Taxonomy" id="5514"/>
    <lineage>
        <taxon>Eukaryota</taxon>
        <taxon>Fungi</taxon>
        <taxon>Dikarya</taxon>
        <taxon>Ascomycota</taxon>
        <taxon>Pezizomycotina</taxon>
        <taxon>Sordariomycetes</taxon>
        <taxon>Hypocreomycetidae</taxon>
        <taxon>Hypocreales</taxon>
        <taxon>Nectriaceae</taxon>
        <taxon>Fusarium</taxon>
    </lineage>
</organism>
<keyword evidence="2" id="KW-0812">Transmembrane</keyword>
<name>A0A395S7X6_FUSSP</name>
<dbReference type="PANTHER" id="PTHR34814:SF2">
    <property type="entry name" value="DUF3533 DOMAIN-CONTAINING PROTEIN"/>
    <property type="match status" value="1"/>
</dbReference>
<evidence type="ECO:0000259" key="3">
    <source>
        <dbReference type="Pfam" id="PF12051"/>
    </source>
</evidence>
<dbReference type="Proteomes" id="UP000266152">
    <property type="component" value="Unassembled WGS sequence"/>
</dbReference>
<comment type="caution">
    <text evidence="4">The sequence shown here is derived from an EMBL/GenBank/DDBJ whole genome shotgun (WGS) entry which is preliminary data.</text>
</comment>
<dbReference type="InterPro" id="IPR022703">
    <property type="entry name" value="DUF3533"/>
</dbReference>
<feature type="domain" description="DUF3533" evidence="3">
    <location>
        <begin position="34"/>
        <end position="392"/>
    </location>
</feature>
<evidence type="ECO:0000256" key="2">
    <source>
        <dbReference type="SAM" id="Phobius"/>
    </source>
</evidence>
<dbReference type="InterPro" id="IPR053001">
    <property type="entry name" value="MNNG_permease-like"/>
</dbReference>
<feature type="transmembrane region" description="Helical" evidence="2">
    <location>
        <begin position="26"/>
        <end position="53"/>
    </location>
</feature>
<feature type="region of interest" description="Disordered" evidence="1">
    <location>
        <begin position="458"/>
        <end position="491"/>
    </location>
</feature>
<proteinExistence type="predicted"/>
<keyword evidence="2" id="KW-1133">Transmembrane helix</keyword>
<feature type="transmembrane region" description="Helical" evidence="2">
    <location>
        <begin position="221"/>
        <end position="238"/>
    </location>
</feature>
<dbReference type="STRING" id="5514.A0A395S7X6"/>
<feature type="transmembrane region" description="Helical" evidence="2">
    <location>
        <begin position="351"/>
        <end position="372"/>
    </location>
</feature>